<comment type="caution">
    <text evidence="3">The sequence shown here is derived from an EMBL/GenBank/DDBJ whole genome shotgun (WGS) entry which is preliminary data.</text>
</comment>
<dbReference type="EMBL" id="JACTUZ010000207">
    <property type="protein sequence ID" value="MBC9179960.1"/>
    <property type="molecule type" value="Genomic_DNA"/>
</dbReference>
<dbReference type="Pfam" id="PF01590">
    <property type="entry name" value="GAF"/>
    <property type="match status" value="1"/>
</dbReference>
<sequence length="331" mass="35476">MPARPASRHADRIYSVLSDQGAAAQSAVAASWSRSLHRHGLDPEHWRPPLRLAQAEFDHVLERMESIVVQAREVLDRLFQVVGDSGCCVLLTDRDGVPLDRRGRPGDDAGFRAQGLWTGTVWNERSEGTNGVGTALAEGRPMIIHRNQHFMTRNIGLSCIAAPIWDAEGRVMGALDVSSCRADLTPGLLKLISAATGEAAARIEARHFRQVYAGARILVTGELGAGPPGLIAVDREDLVVGASRAARLAHGLTDEKLARPFPVADLLGREPSPDSLAWAERGVIQRAMARAGGNVSAAARLLGVSRATLHRKLARLRLSQMCDSAGGAEAK</sequence>
<dbReference type="InterPro" id="IPR002197">
    <property type="entry name" value="HTH_Fis"/>
</dbReference>
<dbReference type="Proteomes" id="UP000603940">
    <property type="component" value="Unassembled WGS sequence"/>
</dbReference>
<gene>
    <name evidence="3" type="ORF">IBL25_23735</name>
</gene>
<evidence type="ECO:0000259" key="1">
    <source>
        <dbReference type="Pfam" id="PF01590"/>
    </source>
</evidence>
<evidence type="ECO:0000313" key="3">
    <source>
        <dbReference type="EMBL" id="MBC9179960.1"/>
    </source>
</evidence>
<dbReference type="PRINTS" id="PR01590">
    <property type="entry name" value="HTHFIS"/>
</dbReference>
<dbReference type="InterPro" id="IPR009057">
    <property type="entry name" value="Homeodomain-like_sf"/>
</dbReference>
<keyword evidence="4" id="KW-1185">Reference proteome</keyword>
<dbReference type="Gene3D" id="1.10.10.60">
    <property type="entry name" value="Homeodomain-like"/>
    <property type="match status" value="1"/>
</dbReference>
<proteinExistence type="predicted"/>
<dbReference type="SUPFAM" id="SSF55781">
    <property type="entry name" value="GAF domain-like"/>
    <property type="match status" value="1"/>
</dbReference>
<evidence type="ECO:0000259" key="2">
    <source>
        <dbReference type="Pfam" id="PF02954"/>
    </source>
</evidence>
<name>A0ABR7RDU8_9PROT</name>
<dbReference type="Gene3D" id="3.30.450.40">
    <property type="match status" value="1"/>
</dbReference>
<feature type="domain" description="GAF" evidence="1">
    <location>
        <begin position="71"/>
        <end position="202"/>
    </location>
</feature>
<accession>A0ABR7RDU8</accession>
<dbReference type="SUPFAM" id="SSF46689">
    <property type="entry name" value="Homeodomain-like"/>
    <property type="match status" value="1"/>
</dbReference>
<dbReference type="InterPro" id="IPR029016">
    <property type="entry name" value="GAF-like_dom_sf"/>
</dbReference>
<reference evidence="3 4" key="1">
    <citation type="journal article" date="2009" name="Int. J. Syst. Evol. Microbiol.">
        <title>Transfer of Teichococcus ludipueritiae and Muricoccus roseus to the genus Roseomonas, as Roseomonas ludipueritiae comb. nov. and Roseomonas rosea comb. nov., respectively, and emended description of the genus Roseomonas.</title>
        <authorList>
            <person name="Sanchez-Porro C."/>
            <person name="Gallego V."/>
            <person name="Busse H.J."/>
            <person name="Kampfer P."/>
            <person name="Ventosa A."/>
        </authorList>
    </citation>
    <scope>NUCLEOTIDE SEQUENCE [LARGE SCALE GENOMIC DNA]</scope>
    <source>
        <strain evidence="3 4">DSM 14915</strain>
    </source>
</reference>
<protein>
    <submittedName>
        <fullName evidence="3">Sigma-54-dependent Fis family transcriptional regulator</fullName>
    </submittedName>
</protein>
<organism evidence="3 4">
    <name type="scientific">Pseudoroseomonas ludipueritiae</name>
    <dbReference type="NCBI Taxonomy" id="198093"/>
    <lineage>
        <taxon>Bacteria</taxon>
        <taxon>Pseudomonadati</taxon>
        <taxon>Pseudomonadota</taxon>
        <taxon>Alphaproteobacteria</taxon>
        <taxon>Acetobacterales</taxon>
        <taxon>Acetobacteraceae</taxon>
        <taxon>Pseudoroseomonas</taxon>
    </lineage>
</organism>
<dbReference type="Pfam" id="PF02954">
    <property type="entry name" value="HTH_8"/>
    <property type="match status" value="1"/>
</dbReference>
<evidence type="ECO:0000313" key="4">
    <source>
        <dbReference type="Proteomes" id="UP000603940"/>
    </source>
</evidence>
<dbReference type="InterPro" id="IPR003018">
    <property type="entry name" value="GAF"/>
</dbReference>
<feature type="domain" description="DNA binding HTH" evidence="2">
    <location>
        <begin position="279"/>
        <end position="315"/>
    </location>
</feature>
<dbReference type="RefSeq" id="WP_187780945.1">
    <property type="nucleotide sequence ID" value="NZ_JACTUZ010000207.1"/>
</dbReference>